<organism evidence="2 3">
    <name type="scientific">Roseimicrobium gellanilyticum</name>
    <dbReference type="NCBI Taxonomy" id="748857"/>
    <lineage>
        <taxon>Bacteria</taxon>
        <taxon>Pseudomonadati</taxon>
        <taxon>Verrucomicrobiota</taxon>
        <taxon>Verrucomicrobiia</taxon>
        <taxon>Verrucomicrobiales</taxon>
        <taxon>Verrucomicrobiaceae</taxon>
        <taxon>Roseimicrobium</taxon>
    </lineage>
</organism>
<name>A0A366H287_9BACT</name>
<dbReference type="AlphaFoldDB" id="A0A366H287"/>
<dbReference type="OrthoDB" id="192103at2"/>
<sequence>MTRYPLLATAALAIVATTASGQAPADTASKLAGFHTVTARASSTTLVGVNYVRPALATGIIDAKAANSLTDNDVNFATVLAGQSNLWIEVTSGANKGIATSLSAVGQNALTTEDDLSSLVEVGDTYVVRTAQTVATLFGATNQAGLRTSNSPNSEGGADLVHIPDGNGGFRVVYYSAKKNGWREVGNSTADASGIPVYHVDAIKVQRNQGSNLALRFAGLLRTSPTYFFAATGIKTDVNTNYPSGSTLSNSGLKDYVQHGSETTGDLLWFQDSNGVWNQYYYADAAAPLTEGWKQVGQGDADKGSTTFPSAFSIERRGASGLLKMVPSPDYEGL</sequence>
<evidence type="ECO:0000313" key="3">
    <source>
        <dbReference type="Proteomes" id="UP000253426"/>
    </source>
</evidence>
<gene>
    <name evidence="2" type="ORF">DES53_11941</name>
</gene>
<evidence type="ECO:0000256" key="1">
    <source>
        <dbReference type="SAM" id="SignalP"/>
    </source>
</evidence>
<keyword evidence="3" id="KW-1185">Reference proteome</keyword>
<protein>
    <submittedName>
        <fullName evidence="2">Uncharacterized protein</fullName>
    </submittedName>
</protein>
<feature type="chain" id="PRO_5016620105" evidence="1">
    <location>
        <begin position="26"/>
        <end position="334"/>
    </location>
</feature>
<dbReference type="EMBL" id="QNRR01000019">
    <property type="protein sequence ID" value="RBP35875.1"/>
    <property type="molecule type" value="Genomic_DNA"/>
</dbReference>
<evidence type="ECO:0000313" key="2">
    <source>
        <dbReference type="EMBL" id="RBP35875.1"/>
    </source>
</evidence>
<proteinExistence type="predicted"/>
<accession>A0A366H287</accession>
<dbReference type="RefSeq" id="WP_113962133.1">
    <property type="nucleotide sequence ID" value="NZ_QNRR01000019.1"/>
</dbReference>
<dbReference type="Proteomes" id="UP000253426">
    <property type="component" value="Unassembled WGS sequence"/>
</dbReference>
<feature type="signal peptide" evidence="1">
    <location>
        <begin position="1"/>
        <end position="25"/>
    </location>
</feature>
<keyword evidence="1" id="KW-0732">Signal</keyword>
<comment type="caution">
    <text evidence="2">The sequence shown here is derived from an EMBL/GenBank/DDBJ whole genome shotgun (WGS) entry which is preliminary data.</text>
</comment>
<reference evidence="2 3" key="1">
    <citation type="submission" date="2018-06" db="EMBL/GenBank/DDBJ databases">
        <title>Genomic Encyclopedia of Type Strains, Phase IV (KMG-IV): sequencing the most valuable type-strain genomes for metagenomic binning, comparative biology and taxonomic classification.</title>
        <authorList>
            <person name="Goeker M."/>
        </authorList>
    </citation>
    <scope>NUCLEOTIDE SEQUENCE [LARGE SCALE GENOMIC DNA]</scope>
    <source>
        <strain evidence="2 3">DSM 25532</strain>
    </source>
</reference>